<keyword evidence="1" id="KW-0540">Nuclease</keyword>
<dbReference type="Proteomes" id="UP000029933">
    <property type="component" value="Segment"/>
</dbReference>
<sequence>MKKYFTIYKTEILNLKTGIKKYYYGRHITNNINDSYVGSGNYIERVKVSNDHILSKTVLEVFDNYDKMVQAEILYIMAGKLKYGKNCVNLSYGGEGGKVADETRIKCKKHSINLWKNPNHIQHMKKKMKEVTSTPEAKLNTSIKTSQRYKDPVFVRKVSNIIKKKLSNPVVKEKHINGIKAAKRSHLTIWQYEDELFELWKKTKYGWRKFTKEAIKHGYPNEPYRSMVSTFQKRHLEES</sequence>
<name>A0A097J1R4_9CAUD</name>
<evidence type="ECO:0000313" key="2">
    <source>
        <dbReference type="Proteomes" id="UP000029933"/>
    </source>
</evidence>
<dbReference type="GO" id="GO:0004519">
    <property type="term" value="F:endonuclease activity"/>
    <property type="evidence" value="ECO:0007669"/>
    <property type="project" value="UniProtKB-KW"/>
</dbReference>
<dbReference type="EMBL" id="KM606995">
    <property type="protein sequence ID" value="AIT73104.1"/>
    <property type="molecule type" value="Genomic_DNA"/>
</dbReference>
<organism evidence="1 2">
    <name type="scientific">Enterobacteria phage RB5</name>
    <dbReference type="NCBI Taxonomy" id="1112578"/>
    <lineage>
        <taxon>Viruses</taxon>
        <taxon>Duplodnaviria</taxon>
        <taxon>Heunggongvirae</taxon>
        <taxon>Uroviricota</taxon>
        <taxon>Caudoviricetes</taxon>
        <taxon>Pantevenvirales</taxon>
        <taxon>Straboviridae</taxon>
        <taxon>Tevenvirinae</taxon>
        <taxon>Tequatrovirus</taxon>
        <taxon>Tequatrovirus RB3</taxon>
    </lineage>
</organism>
<reference evidence="1 2" key="1">
    <citation type="submission" date="2014-09" db="EMBL/GenBank/DDBJ databases">
        <title>Complete Genome Sequences of T4-like Bacteriophages RB3, RB5, RB6, RB7, RB9, RB10, RB27, RB33, RB55, RB59, and RB68.</title>
        <authorList>
            <person name="Yaung S.J."/>
            <person name="Esvelt K.M."/>
            <person name="Church G.M."/>
        </authorList>
    </citation>
    <scope>NUCLEOTIDE SEQUENCE [LARGE SCALE GENOMIC DNA]</scope>
</reference>
<keyword evidence="1" id="KW-0255">Endonuclease</keyword>
<protein>
    <submittedName>
        <fullName evidence="1">Putative site-specific intron-like DNA endonuclease</fullName>
    </submittedName>
</protein>
<gene>
    <name evidence="1" type="ORF">RB5_095</name>
</gene>
<keyword evidence="1" id="KW-0378">Hydrolase</keyword>
<accession>A0A097J1R4</accession>
<evidence type="ECO:0000313" key="1">
    <source>
        <dbReference type="EMBL" id="AIT73104.1"/>
    </source>
</evidence>
<proteinExistence type="predicted"/>